<keyword evidence="3" id="KW-1185">Reference proteome</keyword>
<dbReference type="InterPro" id="IPR030395">
    <property type="entry name" value="GP_PDE_dom"/>
</dbReference>
<evidence type="ECO:0000313" key="3">
    <source>
        <dbReference type="Proteomes" id="UP001157961"/>
    </source>
</evidence>
<dbReference type="Gene3D" id="3.20.20.190">
    <property type="entry name" value="Phosphatidylinositol (PI) phosphodiesterase"/>
    <property type="match status" value="1"/>
</dbReference>
<dbReference type="InterPro" id="IPR017946">
    <property type="entry name" value="PLC-like_Pdiesterase_TIM-brl"/>
</dbReference>
<name>A0ABY1NVE8_9RHOB</name>
<comment type="caution">
    <text evidence="2">The sequence shown here is derived from an EMBL/GenBank/DDBJ whole genome shotgun (WGS) entry which is preliminary data.</text>
</comment>
<dbReference type="EMBL" id="FXTY01000003">
    <property type="protein sequence ID" value="SMP19095.1"/>
    <property type="molecule type" value="Genomic_DNA"/>
</dbReference>
<gene>
    <name evidence="2" type="ORF">SAMN06265373_103387</name>
</gene>
<dbReference type="Pfam" id="PF03009">
    <property type="entry name" value="GDPD"/>
    <property type="match status" value="1"/>
</dbReference>
<dbReference type="Proteomes" id="UP001157961">
    <property type="component" value="Unassembled WGS sequence"/>
</dbReference>
<dbReference type="RefSeq" id="WP_283425820.1">
    <property type="nucleotide sequence ID" value="NZ_FXTY01000003.1"/>
</dbReference>
<organism evidence="2 3">
    <name type="scientific">Shimia sagamensis</name>
    <dbReference type="NCBI Taxonomy" id="1566352"/>
    <lineage>
        <taxon>Bacteria</taxon>
        <taxon>Pseudomonadati</taxon>
        <taxon>Pseudomonadota</taxon>
        <taxon>Alphaproteobacteria</taxon>
        <taxon>Rhodobacterales</taxon>
        <taxon>Roseobacteraceae</taxon>
    </lineage>
</organism>
<dbReference type="PANTHER" id="PTHR46211:SF14">
    <property type="entry name" value="GLYCEROPHOSPHODIESTER PHOSPHODIESTERASE"/>
    <property type="match status" value="1"/>
</dbReference>
<sequence length="321" mass="35008">MMQFPQLNGFRGAPGLVRLIGHRGARGVMPENTLEGFEFTVRSGVVALEFDVVLTQDHVPVVTHNHHLLNAATRGADGRWLEGEELKVSEMPLSQLQSYDVGGLDGRTVYGQRFPDQVFMSGIRVPTLGDLLDTALTPQGAEMLFLLEMKSDPEFAGDNLAAETLVSEAVNAVRARGLEQRTVLHSFDWNLLEVCGRIAPDMPRSFLTKLPENAGELGEDSSRSVAPDFASLGMPVPQAVAEAGGQMWCPFYADVTPESVAQAHELGLLVSTWTVNEVDDMHRVIEAGVDGIVTDYPGRAQRVLLERGLVWSEDVAQMVAE</sequence>
<dbReference type="PANTHER" id="PTHR46211">
    <property type="entry name" value="GLYCEROPHOSPHORYL DIESTER PHOSPHODIESTERASE"/>
    <property type="match status" value="1"/>
</dbReference>
<evidence type="ECO:0000313" key="2">
    <source>
        <dbReference type="EMBL" id="SMP19095.1"/>
    </source>
</evidence>
<feature type="domain" description="GP-PDE" evidence="1">
    <location>
        <begin position="17"/>
        <end position="304"/>
    </location>
</feature>
<dbReference type="PROSITE" id="PS51704">
    <property type="entry name" value="GP_PDE"/>
    <property type="match status" value="1"/>
</dbReference>
<proteinExistence type="predicted"/>
<dbReference type="SUPFAM" id="SSF51695">
    <property type="entry name" value="PLC-like phosphodiesterases"/>
    <property type="match status" value="1"/>
</dbReference>
<reference evidence="2 3" key="1">
    <citation type="submission" date="2017-05" db="EMBL/GenBank/DDBJ databases">
        <authorList>
            <person name="Varghese N."/>
            <person name="Submissions S."/>
        </authorList>
    </citation>
    <scope>NUCLEOTIDE SEQUENCE [LARGE SCALE GENOMIC DNA]</scope>
    <source>
        <strain evidence="2 3">DSM 29734</strain>
    </source>
</reference>
<evidence type="ECO:0000259" key="1">
    <source>
        <dbReference type="PROSITE" id="PS51704"/>
    </source>
</evidence>
<protein>
    <submittedName>
        <fullName evidence="2">Glycerophosphoryl diester phosphodiesterase</fullName>
    </submittedName>
</protein>
<accession>A0ABY1NVE8</accession>